<dbReference type="AlphaFoldDB" id="A0A9Q0AUS2"/>
<dbReference type="FunFam" id="3.30.70.330:FF:000376">
    <property type="entry name" value="Putative RNA binding protein"/>
    <property type="match status" value="1"/>
</dbReference>
<dbReference type="PANTHER" id="PTHR23236:SF51">
    <property type="entry name" value="NUCLEOLAR PROTEIN 6"/>
    <property type="match status" value="1"/>
</dbReference>
<evidence type="ECO:0000256" key="3">
    <source>
        <dbReference type="SAM" id="MobiDB-lite"/>
    </source>
</evidence>
<accession>A0A9Q0AUS2</accession>
<reference evidence="5" key="1">
    <citation type="submission" date="2021-03" db="EMBL/GenBank/DDBJ databases">
        <title>Revisited historic fungal species revealed as producer of novel bioactive compounds through whole genome sequencing and comparative genomics.</title>
        <authorList>
            <person name="Vignolle G.A."/>
            <person name="Hochenegger N."/>
            <person name="Mach R.L."/>
            <person name="Mach-Aigner A.R."/>
            <person name="Javad Rahimi M."/>
            <person name="Salim K.A."/>
            <person name="Chan C.M."/>
            <person name="Lim L.B.L."/>
            <person name="Cai F."/>
            <person name="Druzhinina I.S."/>
            <person name="U'Ren J.M."/>
            <person name="Derntl C."/>
        </authorList>
    </citation>
    <scope>NUCLEOTIDE SEQUENCE</scope>
    <source>
        <strain evidence="5">TUCIM 5799</strain>
    </source>
</reference>
<dbReference type="SMART" id="SM00360">
    <property type="entry name" value="RRM"/>
    <property type="match status" value="1"/>
</dbReference>
<evidence type="ECO:0000259" key="4">
    <source>
        <dbReference type="PROSITE" id="PS50102"/>
    </source>
</evidence>
<dbReference type="GO" id="GO:0042274">
    <property type="term" value="P:ribosomal small subunit biogenesis"/>
    <property type="evidence" value="ECO:0007669"/>
    <property type="project" value="TreeGrafter"/>
</dbReference>
<organism evidence="5 6">
    <name type="scientific">Neoarthrinium moseri</name>
    <dbReference type="NCBI Taxonomy" id="1658444"/>
    <lineage>
        <taxon>Eukaryota</taxon>
        <taxon>Fungi</taxon>
        <taxon>Dikarya</taxon>
        <taxon>Ascomycota</taxon>
        <taxon>Pezizomycotina</taxon>
        <taxon>Sordariomycetes</taxon>
        <taxon>Xylariomycetidae</taxon>
        <taxon>Amphisphaeriales</taxon>
        <taxon>Apiosporaceae</taxon>
        <taxon>Neoarthrinium</taxon>
    </lineage>
</organism>
<feature type="compositionally biased region" description="Basic and acidic residues" evidence="3">
    <location>
        <begin position="19"/>
        <end position="34"/>
    </location>
</feature>
<dbReference type="Pfam" id="PF00076">
    <property type="entry name" value="RRM_1"/>
    <property type="match status" value="1"/>
</dbReference>
<evidence type="ECO:0000313" key="5">
    <source>
        <dbReference type="EMBL" id="KAI1879993.1"/>
    </source>
</evidence>
<dbReference type="InterPro" id="IPR034228">
    <property type="entry name" value="Nop6_RRM"/>
</dbReference>
<feature type="compositionally biased region" description="Basic and acidic residues" evidence="3">
    <location>
        <begin position="242"/>
        <end position="286"/>
    </location>
</feature>
<dbReference type="EMBL" id="JAFIMR010000003">
    <property type="protein sequence ID" value="KAI1879993.1"/>
    <property type="molecule type" value="Genomic_DNA"/>
</dbReference>
<dbReference type="PROSITE" id="PS50102">
    <property type="entry name" value="RRM"/>
    <property type="match status" value="1"/>
</dbReference>
<feature type="compositionally biased region" description="Basic residues" evidence="3">
    <location>
        <begin position="35"/>
        <end position="50"/>
    </location>
</feature>
<dbReference type="GO" id="GO:0019843">
    <property type="term" value="F:rRNA binding"/>
    <property type="evidence" value="ECO:0007669"/>
    <property type="project" value="TreeGrafter"/>
</dbReference>
<evidence type="ECO:0000256" key="1">
    <source>
        <dbReference type="ARBA" id="ARBA00022884"/>
    </source>
</evidence>
<feature type="compositionally biased region" description="Acidic residues" evidence="3">
    <location>
        <begin position="56"/>
        <end position="75"/>
    </location>
</feature>
<dbReference type="Proteomes" id="UP000829685">
    <property type="component" value="Unassembled WGS sequence"/>
</dbReference>
<sequence length="303" mass="33849">MAKRKAEDNPTTVANGEVTETKKRQRVSEDESSTKRSKKDKKDKKSKKERKVKEEAEAEEAEETLDLPMADVEDTQPEKVKQEPEASDAAATDVPTKSDKSKKKKKNKKGAKAGQEDAAATETQEQAEPEVTEETTSKPKKSRFIVFVGNLPYSATVPDIEKHFSAVQPTSVRLLHEKTNPNKSRGIAFVEFAGFDHMKTCLKTLHHSTFKCQGRDHRGRPKPEERVINVELTAGGGGNTAARKEKIKAKNEKLDGERERRALEEERVRIKKEKERLTKEGEKKGGADGIHPSRRGRVPGSSK</sequence>
<evidence type="ECO:0000256" key="2">
    <source>
        <dbReference type="PROSITE-ProRule" id="PRU00176"/>
    </source>
</evidence>
<dbReference type="SUPFAM" id="SSF54928">
    <property type="entry name" value="RNA-binding domain, RBD"/>
    <property type="match status" value="1"/>
</dbReference>
<protein>
    <recommendedName>
        <fullName evidence="4">RRM domain-containing protein</fullName>
    </recommendedName>
</protein>
<dbReference type="PANTHER" id="PTHR23236">
    <property type="entry name" value="EUKARYOTIC TRANSLATION INITIATION FACTOR 4B/4H"/>
    <property type="match status" value="1"/>
</dbReference>
<feature type="region of interest" description="Disordered" evidence="3">
    <location>
        <begin position="1"/>
        <end position="139"/>
    </location>
</feature>
<feature type="domain" description="RRM" evidence="4">
    <location>
        <begin position="144"/>
        <end position="235"/>
    </location>
</feature>
<feature type="compositionally biased region" description="Low complexity" evidence="3">
    <location>
        <begin position="112"/>
        <end position="124"/>
    </location>
</feature>
<dbReference type="GO" id="GO:0005730">
    <property type="term" value="C:nucleolus"/>
    <property type="evidence" value="ECO:0007669"/>
    <property type="project" value="TreeGrafter"/>
</dbReference>
<comment type="caution">
    <text evidence="5">The sequence shown here is derived from an EMBL/GenBank/DDBJ whole genome shotgun (WGS) entry which is preliminary data.</text>
</comment>
<proteinExistence type="predicted"/>
<feature type="compositionally biased region" description="Basic residues" evidence="3">
    <location>
        <begin position="100"/>
        <end position="111"/>
    </location>
</feature>
<dbReference type="Gene3D" id="3.30.70.330">
    <property type="match status" value="1"/>
</dbReference>
<keyword evidence="1 2" id="KW-0694">RNA-binding</keyword>
<feature type="region of interest" description="Disordered" evidence="3">
    <location>
        <begin position="234"/>
        <end position="303"/>
    </location>
</feature>
<dbReference type="InterPro" id="IPR035979">
    <property type="entry name" value="RBD_domain_sf"/>
</dbReference>
<gene>
    <name evidence="5" type="ORF">JX265_001614</name>
</gene>
<name>A0A9Q0AUS2_9PEZI</name>
<dbReference type="CDD" id="cd12400">
    <property type="entry name" value="RRM_Nop6"/>
    <property type="match status" value="1"/>
</dbReference>
<keyword evidence="6" id="KW-1185">Reference proteome</keyword>
<dbReference type="InterPro" id="IPR012677">
    <property type="entry name" value="Nucleotide-bd_a/b_plait_sf"/>
</dbReference>
<evidence type="ECO:0000313" key="6">
    <source>
        <dbReference type="Proteomes" id="UP000829685"/>
    </source>
</evidence>
<dbReference type="InterPro" id="IPR000504">
    <property type="entry name" value="RRM_dom"/>
</dbReference>